<comment type="function">
    <text evidence="9">Part of the Sec protein translocase complex. Interacts with the SecYEG preprotein conducting channel. SecDF uses the proton motive force (PMF) to complete protein translocation after the ATP-dependent function of SecA.</text>
</comment>
<keyword evidence="5 9" id="KW-0653">Protein transport</keyword>
<evidence type="ECO:0000313" key="11">
    <source>
        <dbReference type="EMBL" id="OGC59075.1"/>
    </source>
</evidence>
<evidence type="ECO:0000256" key="7">
    <source>
        <dbReference type="ARBA" id="ARBA00023010"/>
    </source>
</evidence>
<dbReference type="GO" id="GO:0005886">
    <property type="term" value="C:plasma membrane"/>
    <property type="evidence" value="ECO:0007669"/>
    <property type="project" value="UniProtKB-SubCell"/>
</dbReference>
<feature type="transmembrane region" description="Helical" evidence="9">
    <location>
        <begin position="234"/>
        <end position="251"/>
    </location>
</feature>
<comment type="similarity">
    <text evidence="9">Belongs to the SecD/SecF family. SecF subfamily.</text>
</comment>
<dbReference type="GO" id="GO:0006605">
    <property type="term" value="P:protein targeting"/>
    <property type="evidence" value="ECO:0007669"/>
    <property type="project" value="UniProtKB-UniRule"/>
</dbReference>
<comment type="subunit">
    <text evidence="9">Forms a complex with SecD. Part of the essential Sec protein translocation apparatus which comprises SecA, SecYEG and auxiliary proteins SecDF. Other proteins may also be involved.</text>
</comment>
<feature type="transmembrane region" description="Helical" evidence="9">
    <location>
        <begin position="152"/>
        <end position="176"/>
    </location>
</feature>
<keyword evidence="8 9" id="KW-0472">Membrane</keyword>
<dbReference type="HAMAP" id="MF_01464_B">
    <property type="entry name" value="SecF_B"/>
    <property type="match status" value="1"/>
</dbReference>
<dbReference type="GO" id="GO:0065002">
    <property type="term" value="P:intracellular protein transmembrane transport"/>
    <property type="evidence" value="ECO:0007669"/>
    <property type="project" value="UniProtKB-UniRule"/>
</dbReference>
<keyword evidence="6 9" id="KW-1133">Transmembrane helix</keyword>
<evidence type="ECO:0000256" key="5">
    <source>
        <dbReference type="ARBA" id="ARBA00022927"/>
    </source>
</evidence>
<feature type="transmembrane region" description="Helical" evidence="9">
    <location>
        <begin position="257"/>
        <end position="285"/>
    </location>
</feature>
<dbReference type="PANTHER" id="PTHR30081:SF8">
    <property type="entry name" value="PROTEIN TRANSLOCASE SUBUNIT SECF"/>
    <property type="match status" value="1"/>
</dbReference>
<dbReference type="SUPFAM" id="SSF82866">
    <property type="entry name" value="Multidrug efflux transporter AcrB transmembrane domain"/>
    <property type="match status" value="1"/>
</dbReference>
<keyword evidence="2 9" id="KW-0813">Transport</keyword>
<keyword evidence="7 9" id="KW-0811">Translocation</keyword>
<dbReference type="AlphaFoldDB" id="A0A1F4VPU6"/>
<dbReference type="PRINTS" id="PR01755">
    <property type="entry name" value="SECFTRNLCASE"/>
</dbReference>
<keyword evidence="3 9" id="KW-1003">Cell membrane</keyword>
<reference evidence="11 12" key="1">
    <citation type="journal article" date="2016" name="Nat. Commun.">
        <title>Thousands of microbial genomes shed light on interconnected biogeochemical processes in an aquifer system.</title>
        <authorList>
            <person name="Anantharaman K."/>
            <person name="Brown C.T."/>
            <person name="Hug L.A."/>
            <person name="Sharon I."/>
            <person name="Castelle C.J."/>
            <person name="Probst A.J."/>
            <person name="Thomas B.C."/>
            <person name="Singh A."/>
            <person name="Wilkins M.J."/>
            <person name="Karaoz U."/>
            <person name="Brodie E.L."/>
            <person name="Williams K.H."/>
            <person name="Hubbard S.S."/>
            <person name="Banfield J.F."/>
        </authorList>
    </citation>
    <scope>NUCLEOTIDE SEQUENCE [LARGE SCALE GENOMIC DNA]</scope>
</reference>
<evidence type="ECO:0000313" key="12">
    <source>
        <dbReference type="Proteomes" id="UP000178964"/>
    </source>
</evidence>
<dbReference type="InterPro" id="IPR022646">
    <property type="entry name" value="SecD/SecF_CS"/>
</dbReference>
<proteinExistence type="inferred from homology"/>
<evidence type="ECO:0000256" key="9">
    <source>
        <dbReference type="HAMAP-Rule" id="MF_01464"/>
    </source>
</evidence>
<evidence type="ECO:0000259" key="10">
    <source>
        <dbReference type="Pfam" id="PF02355"/>
    </source>
</evidence>
<evidence type="ECO:0000256" key="1">
    <source>
        <dbReference type="ARBA" id="ARBA00004651"/>
    </source>
</evidence>
<dbReference type="Gene3D" id="1.20.1640.10">
    <property type="entry name" value="Multidrug efflux transporter AcrB transmembrane domain"/>
    <property type="match status" value="1"/>
</dbReference>
<evidence type="ECO:0000256" key="8">
    <source>
        <dbReference type="ARBA" id="ARBA00023136"/>
    </source>
</evidence>
<evidence type="ECO:0000256" key="3">
    <source>
        <dbReference type="ARBA" id="ARBA00022475"/>
    </source>
</evidence>
<dbReference type="Proteomes" id="UP000178964">
    <property type="component" value="Unassembled WGS sequence"/>
</dbReference>
<dbReference type="InterPro" id="IPR022645">
    <property type="entry name" value="SecD/SecF_bac"/>
</dbReference>
<comment type="caution">
    <text evidence="11">The sequence shown here is derived from an EMBL/GenBank/DDBJ whole genome shotgun (WGS) entry which is preliminary data.</text>
</comment>
<accession>A0A1F4VPU6</accession>
<evidence type="ECO:0000256" key="6">
    <source>
        <dbReference type="ARBA" id="ARBA00022989"/>
    </source>
</evidence>
<comment type="subcellular location">
    <subcellularLocation>
        <location evidence="1 9">Cell membrane</location>
        <topology evidence="1 9">Multi-pass membrane protein</topology>
    </subcellularLocation>
</comment>
<name>A0A1F4VPU6_UNCKA</name>
<feature type="transmembrane region" description="Helical" evidence="9">
    <location>
        <begin position="182"/>
        <end position="203"/>
    </location>
</feature>
<dbReference type="InterPro" id="IPR005665">
    <property type="entry name" value="SecF_bac"/>
</dbReference>
<dbReference type="NCBIfam" id="TIGR00966">
    <property type="entry name" value="transloc_SecF"/>
    <property type="match status" value="1"/>
</dbReference>
<organism evidence="11 12">
    <name type="scientific">candidate division WWE3 bacterium RIFCSPLOWO2_01_FULL_42_11</name>
    <dbReference type="NCBI Taxonomy" id="1802627"/>
    <lineage>
        <taxon>Bacteria</taxon>
        <taxon>Katanobacteria</taxon>
    </lineage>
</organism>
<dbReference type="InterPro" id="IPR048634">
    <property type="entry name" value="SecD_SecF_C"/>
</dbReference>
<dbReference type="Pfam" id="PF07549">
    <property type="entry name" value="Sec_GG"/>
    <property type="match status" value="1"/>
</dbReference>
<feature type="transmembrane region" description="Helical" evidence="9">
    <location>
        <begin position="12"/>
        <end position="32"/>
    </location>
</feature>
<evidence type="ECO:0000256" key="4">
    <source>
        <dbReference type="ARBA" id="ARBA00022692"/>
    </source>
</evidence>
<dbReference type="PANTHER" id="PTHR30081">
    <property type="entry name" value="PROTEIN-EXPORT MEMBRANE PROTEIN SEC"/>
    <property type="match status" value="1"/>
</dbReference>
<feature type="transmembrane region" description="Helical" evidence="9">
    <location>
        <begin position="127"/>
        <end position="145"/>
    </location>
</feature>
<dbReference type="EMBL" id="MEVK01000024">
    <property type="protein sequence ID" value="OGC59075.1"/>
    <property type="molecule type" value="Genomic_DNA"/>
</dbReference>
<feature type="domain" description="Protein export membrane protein SecD/SecF C-terminal" evidence="10">
    <location>
        <begin position="97"/>
        <end position="283"/>
    </location>
</feature>
<protein>
    <recommendedName>
        <fullName evidence="9">Protein-export membrane protein SecF</fullName>
    </recommendedName>
</protein>
<dbReference type="InterPro" id="IPR022813">
    <property type="entry name" value="SecD/SecF_arch_bac"/>
</dbReference>
<dbReference type="GO" id="GO:0015450">
    <property type="term" value="F:protein-transporting ATPase activity"/>
    <property type="evidence" value="ECO:0007669"/>
    <property type="project" value="InterPro"/>
</dbReference>
<sequence>MIKLLAYTKYYFIFSALIIIPGLVSLGLYGLLAGIDFVGGTTYEVKFNKFVSNEEIARLVGESVPEVALNSVVSTGESQILLRMSPISDDQRLKLRDALKAGYGDFTELEFETVGATLGRELLEKTLIAAAIALIAIIIFLAWAFKNIVFGLSAVVAMLHDTLVILGIFSLLGHFYSVEVDALFVAALLTILSFSVHDTVVVFDRIRERTHGDFTSNFDQVANRALNETMVRSLNNSLAIIFMLLALLILGGASLKFFVLALLVGSISGTYSSPCIAVPMLRIFFKLQRKYAH</sequence>
<dbReference type="Pfam" id="PF02355">
    <property type="entry name" value="SecD_SecF_C"/>
    <property type="match status" value="1"/>
</dbReference>
<evidence type="ECO:0000256" key="2">
    <source>
        <dbReference type="ARBA" id="ARBA00022448"/>
    </source>
</evidence>
<gene>
    <name evidence="9" type="primary">secF</name>
    <name evidence="11" type="ORF">A3A70_00160</name>
</gene>
<dbReference type="STRING" id="1802627.A3A70_00160"/>
<keyword evidence="4 9" id="KW-0812">Transmembrane</keyword>
<dbReference type="GO" id="GO:0043952">
    <property type="term" value="P:protein transport by the Sec complex"/>
    <property type="evidence" value="ECO:0007669"/>
    <property type="project" value="UniProtKB-UniRule"/>
</dbReference>